<evidence type="ECO:0000256" key="6">
    <source>
        <dbReference type="ARBA" id="ARBA00022946"/>
    </source>
</evidence>
<organism evidence="15 16">
    <name type="scientific">Phycomyces blakesleeanus (strain ATCC 8743b / DSM 1359 / FGSC 10004 / NBRC 33097 / NRRL 1555)</name>
    <dbReference type="NCBI Taxonomy" id="763407"/>
    <lineage>
        <taxon>Eukaryota</taxon>
        <taxon>Fungi</taxon>
        <taxon>Fungi incertae sedis</taxon>
        <taxon>Mucoromycota</taxon>
        <taxon>Mucoromycotina</taxon>
        <taxon>Mucoromycetes</taxon>
        <taxon>Mucorales</taxon>
        <taxon>Phycomycetaceae</taxon>
        <taxon>Phycomyces</taxon>
    </lineage>
</organism>
<dbReference type="InterPro" id="IPR035979">
    <property type="entry name" value="RBD_domain_sf"/>
</dbReference>
<comment type="subcellular location">
    <subcellularLocation>
        <location evidence="1 12">Mitochondrion inner membrane</location>
        <topology evidence="1 12">Single-pass membrane protein</topology>
    </subcellularLocation>
</comment>
<evidence type="ECO:0000256" key="13">
    <source>
        <dbReference type="SAM" id="Coils"/>
    </source>
</evidence>
<dbReference type="InParanoid" id="A0A162TLT6"/>
<dbReference type="GO" id="GO:0006397">
    <property type="term" value="P:mRNA processing"/>
    <property type="evidence" value="ECO:0007669"/>
    <property type="project" value="UniProtKB-UniRule"/>
</dbReference>
<keyword evidence="11 12" id="KW-0694">RNA-binding</keyword>
<dbReference type="FunCoup" id="A0A162TLT6">
    <property type="interactions" value="8"/>
</dbReference>
<evidence type="ECO:0000256" key="1">
    <source>
        <dbReference type="ARBA" id="ARBA00004434"/>
    </source>
</evidence>
<evidence type="ECO:0000256" key="10">
    <source>
        <dbReference type="ARBA" id="ARBA00025276"/>
    </source>
</evidence>
<keyword evidence="4" id="KW-0812">Transmembrane</keyword>
<evidence type="ECO:0000259" key="14">
    <source>
        <dbReference type="PROSITE" id="PS50102"/>
    </source>
</evidence>
<feature type="coiled-coil region" evidence="13">
    <location>
        <begin position="813"/>
        <end position="840"/>
    </location>
</feature>
<dbReference type="Gene3D" id="3.40.50.300">
    <property type="entry name" value="P-loop containing nucleotide triphosphate hydrolases"/>
    <property type="match status" value="1"/>
</dbReference>
<dbReference type="InterPro" id="IPR000504">
    <property type="entry name" value="RRM_dom"/>
</dbReference>
<keyword evidence="12" id="KW-0507">mRNA processing</keyword>
<keyword evidence="6" id="KW-0809">Transit peptide</keyword>
<dbReference type="PANTHER" id="PTHR32198">
    <property type="entry name" value="MITOCHONDRIAL ESCAPE PROTEIN 2"/>
    <property type="match status" value="1"/>
</dbReference>
<evidence type="ECO:0000256" key="4">
    <source>
        <dbReference type="ARBA" id="ARBA00022692"/>
    </source>
</evidence>
<dbReference type="Pfam" id="PF10443">
    <property type="entry name" value="RNA12"/>
    <property type="match status" value="1"/>
</dbReference>
<comment type="function">
    <text evidence="10 12">Plays a role in maintaining the mitochondrial genome and in controlling the mtDNA escape. Involved in the regulation of mtDNA nucleotide structure and number. May have a dispensable role in early maturation of pre-rRNA.</text>
</comment>
<reference evidence="16" key="1">
    <citation type="submission" date="2015-06" db="EMBL/GenBank/DDBJ databases">
        <title>Expansion of signal transduction pathways in fungi by whole-genome duplication.</title>
        <authorList>
            <consortium name="DOE Joint Genome Institute"/>
            <person name="Corrochano L.M."/>
            <person name="Kuo A."/>
            <person name="Marcet-Houben M."/>
            <person name="Polaino S."/>
            <person name="Salamov A."/>
            <person name="Villalobos J.M."/>
            <person name="Alvarez M.I."/>
            <person name="Avalos J."/>
            <person name="Benito E.P."/>
            <person name="Benoit I."/>
            <person name="Burger G."/>
            <person name="Camino L.P."/>
            <person name="Canovas D."/>
            <person name="Cerda-Olmedo E."/>
            <person name="Cheng J.-F."/>
            <person name="Dominguez A."/>
            <person name="Elias M."/>
            <person name="Eslava A.P."/>
            <person name="Glaser F."/>
            <person name="Grimwood J."/>
            <person name="Gutierrez G."/>
            <person name="Heitman J."/>
            <person name="Henrissat B."/>
            <person name="Iturriaga E.A."/>
            <person name="Lang B.F."/>
            <person name="Lavin J.L."/>
            <person name="Lee S."/>
            <person name="Li W."/>
            <person name="Lindquist E."/>
            <person name="Lopez-Garcia S."/>
            <person name="Luque E.M."/>
            <person name="Marcos A.T."/>
            <person name="Martin J."/>
            <person name="McCluskey K."/>
            <person name="Medina H.R."/>
            <person name="Miralles-Duran A."/>
            <person name="Miyazaki A."/>
            <person name="Munoz-Torres E."/>
            <person name="Oguiza J.A."/>
            <person name="Ohm R."/>
            <person name="Olmedo M."/>
            <person name="Orejas M."/>
            <person name="Ortiz-Castellanos L."/>
            <person name="Pisabarro A.G."/>
            <person name="Rodriguez-Romero J."/>
            <person name="Ruiz-Herrera J."/>
            <person name="Ruiz-Vazquez R."/>
            <person name="Sanz C."/>
            <person name="Schackwitz W."/>
            <person name="Schmutz J."/>
            <person name="Shahriari M."/>
            <person name="Shelest E."/>
            <person name="Silva-Franco F."/>
            <person name="Soanes D."/>
            <person name="Syed K."/>
            <person name="Tagua V.G."/>
            <person name="Talbot N.J."/>
            <person name="Thon M."/>
            <person name="De vries R.P."/>
            <person name="Wiebenga A."/>
            <person name="Yadav J.S."/>
            <person name="Braun E.L."/>
            <person name="Baker S."/>
            <person name="Garre V."/>
            <person name="Horwitz B."/>
            <person name="Torres-Martinez S."/>
            <person name="Idnurm A."/>
            <person name="Herrera-Estrella A."/>
            <person name="Gabaldon T."/>
            <person name="Grigoriev I.V."/>
        </authorList>
    </citation>
    <scope>NUCLEOTIDE SEQUENCE [LARGE SCALE GENOMIC DNA]</scope>
    <source>
        <strain evidence="16">NRRL 1555(-)</strain>
    </source>
</reference>
<dbReference type="OrthoDB" id="10267654at2759"/>
<comment type="similarity">
    <text evidence="2 12">Belongs to the YME2 family.</text>
</comment>
<evidence type="ECO:0000313" key="15">
    <source>
        <dbReference type="EMBL" id="OAD69552.1"/>
    </source>
</evidence>
<dbReference type="GeneID" id="28997656"/>
<keyword evidence="13" id="KW-0175">Coiled coil</keyword>
<dbReference type="Gene3D" id="3.30.70.330">
    <property type="match status" value="1"/>
</dbReference>
<dbReference type="InterPro" id="IPR018850">
    <property type="entry name" value="Mt_escape_2_C"/>
</dbReference>
<accession>A0A162TLT6</accession>
<dbReference type="InterPro" id="IPR027417">
    <property type="entry name" value="P-loop_NTPase"/>
</dbReference>
<evidence type="ECO:0000256" key="7">
    <source>
        <dbReference type="ARBA" id="ARBA00022989"/>
    </source>
</evidence>
<dbReference type="STRING" id="763407.A0A162TLT6"/>
<dbReference type="InterPro" id="IPR039627">
    <property type="entry name" value="Yme2_C"/>
</dbReference>
<evidence type="ECO:0000313" key="16">
    <source>
        <dbReference type="Proteomes" id="UP000077315"/>
    </source>
</evidence>
<evidence type="ECO:0000256" key="8">
    <source>
        <dbReference type="ARBA" id="ARBA00023128"/>
    </source>
</evidence>
<keyword evidence="5 12" id="KW-0999">Mitochondrion inner membrane</keyword>
<dbReference type="EMBL" id="KV440991">
    <property type="protein sequence ID" value="OAD69552.1"/>
    <property type="molecule type" value="Genomic_DNA"/>
</dbReference>
<protein>
    <recommendedName>
        <fullName evidence="3 12">Mitochondrial escape protein 2</fullName>
    </recommendedName>
</protein>
<proteinExistence type="inferred from homology"/>
<dbReference type="PROSITE" id="PS50102">
    <property type="entry name" value="RRM"/>
    <property type="match status" value="1"/>
</dbReference>
<dbReference type="SUPFAM" id="SSF52540">
    <property type="entry name" value="P-loop containing nucleoside triphosphate hydrolases"/>
    <property type="match status" value="1"/>
</dbReference>
<dbReference type="PANTHER" id="PTHR32198:SF2">
    <property type="entry name" value="MITOCHONDRIAL ESCAPE PROTEIN 2"/>
    <property type="match status" value="1"/>
</dbReference>
<dbReference type="VEuPathDB" id="FungiDB:PHYBLDRAFT_172190"/>
<evidence type="ECO:0000256" key="11">
    <source>
        <dbReference type="PROSITE-ProRule" id="PRU00176"/>
    </source>
</evidence>
<dbReference type="GO" id="GO:0003723">
    <property type="term" value="F:RNA binding"/>
    <property type="evidence" value="ECO:0007669"/>
    <property type="project" value="UniProtKB-UniRule"/>
</dbReference>
<keyword evidence="7" id="KW-1133">Transmembrane helix</keyword>
<dbReference type="GO" id="GO:0005743">
    <property type="term" value="C:mitochondrial inner membrane"/>
    <property type="evidence" value="ECO:0007669"/>
    <property type="project" value="UniProtKB-SubCell"/>
</dbReference>
<keyword evidence="8 12" id="KW-0496">Mitochondrion</keyword>
<dbReference type="AlphaFoldDB" id="A0A162TLT6"/>
<evidence type="ECO:0000256" key="12">
    <source>
        <dbReference type="RuleBase" id="RU367108"/>
    </source>
</evidence>
<gene>
    <name evidence="15" type="ORF">PHYBLDRAFT_172190</name>
</gene>
<evidence type="ECO:0000256" key="5">
    <source>
        <dbReference type="ARBA" id="ARBA00022792"/>
    </source>
</evidence>
<keyword evidence="9" id="KW-0472">Membrane</keyword>
<dbReference type="Proteomes" id="UP000077315">
    <property type="component" value="Unassembled WGS sequence"/>
</dbReference>
<dbReference type="RefSeq" id="XP_018287592.1">
    <property type="nucleotide sequence ID" value="XM_018436750.1"/>
</dbReference>
<evidence type="ECO:0000256" key="2">
    <source>
        <dbReference type="ARBA" id="ARBA00010320"/>
    </source>
</evidence>
<dbReference type="InterPro" id="IPR012677">
    <property type="entry name" value="Nucleotide-bd_a/b_plait_sf"/>
</dbReference>
<feature type="domain" description="RRM" evidence="14">
    <location>
        <begin position="177"/>
        <end position="276"/>
    </location>
</feature>
<evidence type="ECO:0000256" key="9">
    <source>
        <dbReference type="ARBA" id="ARBA00023136"/>
    </source>
</evidence>
<sequence>MLARIVTSEWAQCNTLAGSFRHQTILISRTRSVLRQPHSTRGFRTSRNLFEEIKEPGSFPVQGLTTEVAQLQSAMLYLDNVFPLRLNKLDIRQLLFRSTRHSLEAKAHKSIPTEGMPHNFKIADVIPRKKDGGALVKFTFTSTPSEKKEAGKEITSKVFSYIENHSTLAAFNFQPMRAFYVKGQPFLEDLVARYPTQRLRVEFQGSPVEIEKLYKQMRTYGRIHDISMYPNPITSKDPVRYAIVNFTKVRSATSARNCLHGHVVEGTRLNVLYEQQLNTNVVKDWIVGHPRISIPIIAALVAAVTYAIFDPIRVFFITSKVTHRFNLDEYAFYRWLRSETWARLMPTEREPANRQSVWTEDSEQIERLKSWVQEKPETFGIVSGPKGSGKSALVMTAMEGRRNKILIDCEELSNARNKSELTKMLAKEVGYFPLFTWMSSMSGLIETLVTATTGQKAGLSSSPDSQIQDILETLAISLREIAPKQKSEKDRKENPSGSKSIFDRLLEFINSSDAKEKIHTLEEKANLHSNKENSYNKEDIPVVVIDNFMYRETAKNASLWEELANWSSILIENEIAHVIFITANPGASRLLSRALPGKSFSTIILADAPTEMALMFVTKQLGTDEVDEKLSGIVDALGGRLTELELLTAKIKAHMEPEVAFNEIVSRNIIEILKYGLGDVAQSADSRAEWTPSQFWAIVKGLSDQTSLNYDELKWTPLFNGDENPLREMERAEMITIVHHDGRPYSIRPGKPVFYTAFKRLTADSVFAASMDIEYNTQLRKIAETNIAKYEDNIISLSNVYYGRPPREINNRIRALLAKVEKTQKLIEEYETNINEAKKIISKDWQDE</sequence>
<dbReference type="Pfam" id="PF00076">
    <property type="entry name" value="RRM_1"/>
    <property type="match status" value="1"/>
</dbReference>
<keyword evidence="16" id="KW-1185">Reference proteome</keyword>
<evidence type="ECO:0000256" key="3">
    <source>
        <dbReference type="ARBA" id="ARBA00020222"/>
    </source>
</evidence>
<name>A0A162TLT6_PHYB8</name>
<dbReference type="SUPFAM" id="SSF54928">
    <property type="entry name" value="RNA-binding domain, RBD"/>
    <property type="match status" value="1"/>
</dbReference>